<protein>
    <submittedName>
        <fullName evidence="1">Cytochrome c</fullName>
    </submittedName>
</protein>
<keyword evidence="2" id="KW-1185">Reference proteome</keyword>
<evidence type="ECO:0000313" key="2">
    <source>
        <dbReference type="Proteomes" id="UP000480266"/>
    </source>
</evidence>
<name>A0A7C9RE72_9BRAD</name>
<dbReference type="EMBL" id="JAAMRR010000452">
    <property type="protein sequence ID" value="NGX95285.1"/>
    <property type="molecule type" value="Genomic_DNA"/>
</dbReference>
<reference evidence="1" key="1">
    <citation type="submission" date="2020-02" db="EMBL/GenBank/DDBJ databases">
        <title>Draft genome sequence of Candidatus Afipia apatlaquensis IBT-C3, a potential strain for decolorization of textile dyes.</title>
        <authorList>
            <person name="Sanchez-Reyes A."/>
            <person name="Breton-Deval L."/>
            <person name="Mangelson H."/>
            <person name="Sanchez-Flores A."/>
        </authorList>
    </citation>
    <scope>NUCLEOTIDE SEQUENCE [LARGE SCALE GENOMIC DNA]</scope>
    <source>
        <strain evidence="1">IBT-C3</strain>
    </source>
</reference>
<feature type="non-terminal residue" evidence="1">
    <location>
        <position position="1"/>
    </location>
</feature>
<gene>
    <name evidence="1" type="ORF">G4V63_08670</name>
</gene>
<accession>A0A7C9RE72</accession>
<dbReference type="AlphaFoldDB" id="A0A7C9RE72"/>
<comment type="caution">
    <text evidence="1">The sequence shown here is derived from an EMBL/GenBank/DDBJ whole genome shotgun (WGS) entry which is preliminary data.</text>
</comment>
<evidence type="ECO:0000313" key="1">
    <source>
        <dbReference type="EMBL" id="NGX95285.1"/>
    </source>
</evidence>
<organism evidence="1 2">
    <name type="scientific">Candidatus Afipia apatlaquensis</name>
    <dbReference type="NCBI Taxonomy" id="2712852"/>
    <lineage>
        <taxon>Bacteria</taxon>
        <taxon>Pseudomonadati</taxon>
        <taxon>Pseudomonadota</taxon>
        <taxon>Alphaproteobacteria</taxon>
        <taxon>Hyphomicrobiales</taxon>
        <taxon>Nitrobacteraceae</taxon>
        <taxon>Afipia</taxon>
    </lineage>
</organism>
<proteinExistence type="predicted"/>
<sequence length="31" mass="3289">MNVVAKPLSDADIADLAAWYSGITVEVTLPK</sequence>
<dbReference type="Proteomes" id="UP000480266">
    <property type="component" value="Unassembled WGS sequence"/>
</dbReference>